<keyword evidence="3" id="KW-1185">Reference proteome</keyword>
<reference evidence="1 3" key="1">
    <citation type="submission" date="2015-02" db="EMBL/GenBank/DDBJ databases">
        <authorList>
            <person name="Chooi Y.-H."/>
        </authorList>
    </citation>
    <scope>NUCLEOTIDE SEQUENCE [LARGE SCALE GENOMIC DNA]</scope>
    <source>
        <strain evidence="1">E3</strain>
    </source>
</reference>
<dbReference type="Proteomes" id="UP000290189">
    <property type="component" value="Unassembled WGS sequence"/>
</dbReference>
<geneLocation type="mitochondrion" evidence="2"/>
<sequence length="285" mass="31843">MERVRRGLLRRHLARLLQSTASASGNASAAGSADAARTSSGGPDVKLWHVALALGLPIGYYVWRGRGKDEALKDAGTDLISAKRQEAEDLARRSNLSSESVWRIQDRLSGVGGVSPEDLGDMVASVSTGGANPWEVLCLFRNSHFERRRLESAEAKVGVAMLGEEDTPLQKLDLAWRAVQPDTSQPLRFERFSELLDRMLRTGHFTSGSIIRQTRWFPPEWSILSGQGVAEVYYDKLKKARDESISLEEFKSVSPQLTEKGEIVLWYLLPKRKKPEEPKKEEVKQ</sequence>
<protein>
    <submittedName>
        <fullName evidence="1">Uncharacterized protein</fullName>
    </submittedName>
</protein>
<dbReference type="EMBL" id="CDSF01000155">
    <property type="protein sequence ID" value="CEP03811.1"/>
    <property type="molecule type" value="Genomic_DNA"/>
</dbReference>
<accession>A0A0G4J905</accession>
<dbReference type="AlphaFoldDB" id="A0A0G4J905"/>
<gene>
    <name evidence="1" type="ORF">PBRA_003418</name>
    <name evidence="2" type="ORF">PLBR_LOCUS6981</name>
</gene>
<name>A0A0G4J905_PLABS</name>
<proteinExistence type="predicted"/>
<keyword evidence="2" id="KW-0496">Mitochondrion</keyword>
<reference evidence="2 4" key="2">
    <citation type="submission" date="2018-03" db="EMBL/GenBank/DDBJ databases">
        <authorList>
            <person name="Fogelqvist J."/>
        </authorList>
    </citation>
    <scope>NUCLEOTIDE SEQUENCE [LARGE SCALE GENOMIC DNA]</scope>
</reference>
<evidence type="ECO:0000313" key="3">
    <source>
        <dbReference type="Proteomes" id="UP000039324"/>
    </source>
</evidence>
<evidence type="ECO:0000313" key="2">
    <source>
        <dbReference type="EMBL" id="SPQ99766.1"/>
    </source>
</evidence>
<evidence type="ECO:0000313" key="4">
    <source>
        <dbReference type="Proteomes" id="UP000290189"/>
    </source>
</evidence>
<dbReference type="Proteomes" id="UP000039324">
    <property type="component" value="Unassembled WGS sequence"/>
</dbReference>
<organism evidence="1 3">
    <name type="scientific">Plasmodiophora brassicae</name>
    <name type="common">Clubroot disease agent</name>
    <dbReference type="NCBI Taxonomy" id="37360"/>
    <lineage>
        <taxon>Eukaryota</taxon>
        <taxon>Sar</taxon>
        <taxon>Rhizaria</taxon>
        <taxon>Endomyxa</taxon>
        <taxon>Phytomyxea</taxon>
        <taxon>Plasmodiophorida</taxon>
        <taxon>Plasmodiophoridae</taxon>
        <taxon>Plasmodiophora</taxon>
    </lineage>
</organism>
<evidence type="ECO:0000313" key="1">
    <source>
        <dbReference type="EMBL" id="CEP03811.1"/>
    </source>
</evidence>
<dbReference type="EMBL" id="OVEO01000012">
    <property type="protein sequence ID" value="SPQ99766.1"/>
    <property type="molecule type" value="Genomic_DNA"/>
</dbReference>